<protein>
    <submittedName>
        <fullName evidence="2">Glucose-1-phosphate thymidylyltransferase</fullName>
    </submittedName>
</protein>
<keyword evidence="3" id="KW-1185">Reference proteome</keyword>
<keyword evidence="2" id="KW-0808">Transferase</keyword>
<sequence length="322" mass="35147">MKAIVLAGGYATRLWPVTKHRPKMLLPVGDSTVIDRILADLESDDRITDVFVSTNERFADDFKDHLAASSYQNVSLTVEETNEEDEKFGVVGALAQLVDREGLGDEDLLVVAGDNLISFDISAFIDHFEQYGDPTLAAYDVGSLEKAKSYGLIETEGDEVVDFQEKPDNPKSTLVSIACYAFPADAIRFEEYLSEGNNPDEPGWFIQWLVGNGTVRSFTFDEAWYDIGTPESYLEAVGWELEGENVVAEDATIENTTLGDNVHVLSGAEVVNSSLDNTVVFPNATIVDADIRNSIIDKDTHIESLDLAGALIGAHTQLTNGG</sequence>
<dbReference type="GO" id="GO:0016740">
    <property type="term" value="F:transferase activity"/>
    <property type="evidence" value="ECO:0007669"/>
    <property type="project" value="UniProtKB-KW"/>
</dbReference>
<dbReference type="SUPFAM" id="SSF53448">
    <property type="entry name" value="Nucleotide-diphospho-sugar transferases"/>
    <property type="match status" value="1"/>
</dbReference>
<dbReference type="Proteomes" id="UP000605784">
    <property type="component" value="Unassembled WGS sequence"/>
</dbReference>
<dbReference type="EMBL" id="BMOU01000001">
    <property type="protein sequence ID" value="GGN85958.1"/>
    <property type="molecule type" value="Genomic_DNA"/>
</dbReference>
<proteinExistence type="predicted"/>
<evidence type="ECO:0000313" key="2">
    <source>
        <dbReference type="EMBL" id="GGN85958.1"/>
    </source>
</evidence>
<dbReference type="CDD" id="cd04181">
    <property type="entry name" value="NTP_transferase"/>
    <property type="match status" value="1"/>
</dbReference>
<evidence type="ECO:0000259" key="1">
    <source>
        <dbReference type="Pfam" id="PF00483"/>
    </source>
</evidence>
<dbReference type="PANTHER" id="PTHR42883:SF2">
    <property type="entry name" value="THYMIDYLYLTRANSFERASE"/>
    <property type="match status" value="1"/>
</dbReference>
<dbReference type="InterPro" id="IPR005835">
    <property type="entry name" value="NTP_transferase_dom"/>
</dbReference>
<dbReference type="InterPro" id="IPR029044">
    <property type="entry name" value="Nucleotide-diphossugar_trans"/>
</dbReference>
<dbReference type="AlphaFoldDB" id="A0A830GGW8"/>
<gene>
    <name evidence="2" type="ORF">GCM10009030_03100</name>
</gene>
<dbReference type="PANTHER" id="PTHR42883">
    <property type="entry name" value="GLUCOSE-1-PHOSPHATE THYMIDYLTRANSFERASE"/>
    <property type="match status" value="1"/>
</dbReference>
<dbReference type="Gene3D" id="3.90.550.10">
    <property type="entry name" value="Spore Coat Polysaccharide Biosynthesis Protein SpsA, Chain A"/>
    <property type="match status" value="1"/>
</dbReference>
<reference evidence="2" key="1">
    <citation type="journal article" date="2014" name="Int. J. Syst. Evol. Microbiol.">
        <title>Complete genome sequence of Corynebacterium casei LMG S-19264T (=DSM 44701T), isolated from a smear-ripened cheese.</title>
        <authorList>
            <consortium name="US DOE Joint Genome Institute (JGI-PGF)"/>
            <person name="Walter F."/>
            <person name="Albersmeier A."/>
            <person name="Kalinowski J."/>
            <person name="Ruckert C."/>
        </authorList>
    </citation>
    <scope>NUCLEOTIDE SEQUENCE</scope>
    <source>
        <strain evidence="2">JCM 17820</strain>
    </source>
</reference>
<name>A0A830GGW8_9EURY</name>
<reference evidence="2" key="2">
    <citation type="submission" date="2020-09" db="EMBL/GenBank/DDBJ databases">
        <authorList>
            <person name="Sun Q."/>
            <person name="Ohkuma M."/>
        </authorList>
    </citation>
    <scope>NUCLEOTIDE SEQUENCE</scope>
    <source>
        <strain evidence="2">JCM 17820</strain>
    </source>
</reference>
<feature type="domain" description="Nucleotidyl transferase" evidence="1">
    <location>
        <begin position="2"/>
        <end position="236"/>
    </location>
</feature>
<organism evidence="2 3">
    <name type="scientific">Haloarcula pellucida</name>
    <dbReference type="NCBI Taxonomy" id="1427151"/>
    <lineage>
        <taxon>Archaea</taxon>
        <taxon>Methanobacteriati</taxon>
        <taxon>Methanobacteriota</taxon>
        <taxon>Stenosarchaea group</taxon>
        <taxon>Halobacteria</taxon>
        <taxon>Halobacteriales</taxon>
        <taxon>Haloarculaceae</taxon>
        <taxon>Haloarcula</taxon>
    </lineage>
</organism>
<dbReference type="Pfam" id="PF00483">
    <property type="entry name" value="NTP_transferase"/>
    <property type="match status" value="1"/>
</dbReference>
<accession>A0A830GGW8</accession>
<evidence type="ECO:0000313" key="3">
    <source>
        <dbReference type="Proteomes" id="UP000605784"/>
    </source>
</evidence>
<dbReference type="Gene3D" id="2.160.10.10">
    <property type="entry name" value="Hexapeptide repeat proteins"/>
    <property type="match status" value="1"/>
</dbReference>
<comment type="caution">
    <text evidence="2">The sequence shown here is derived from an EMBL/GenBank/DDBJ whole genome shotgun (WGS) entry which is preliminary data.</text>
</comment>
<dbReference type="RefSeq" id="WP_188993912.1">
    <property type="nucleotide sequence ID" value="NZ_BMOU01000001.1"/>
</dbReference>